<protein>
    <recommendedName>
        <fullName evidence="8">Biotin transporter</fullName>
    </recommendedName>
</protein>
<dbReference type="AlphaFoldDB" id="A0A0A2TU55"/>
<feature type="transmembrane region" description="Helical" evidence="9">
    <location>
        <begin position="114"/>
        <end position="138"/>
    </location>
</feature>
<feature type="transmembrane region" description="Helical" evidence="9">
    <location>
        <begin position="57"/>
        <end position="74"/>
    </location>
</feature>
<sequence>MELRTMIYASLFAAIVGALGLLPPLVTPFTPVPITAQTLGVMLAGSLLGAKRGGLSLLVFVLLVMVGAPLLSGGRGGLGVLFGVSGGYILSWPIAAFVIGYLVERFWNRMNIGLFILANVIGGVIVVYAMGVTYLSFITETTWGQAAWSALIYLPGDLVKVVVASVLATQMMRVYPLIEKNRSSQVSRAA</sequence>
<dbReference type="PIRSF" id="PIRSF016661">
    <property type="entry name" value="BioY"/>
    <property type="match status" value="1"/>
</dbReference>
<dbReference type="GO" id="GO:0015225">
    <property type="term" value="F:biotin transmembrane transporter activity"/>
    <property type="evidence" value="ECO:0007669"/>
    <property type="project" value="UniProtKB-UniRule"/>
</dbReference>
<keyword evidence="11" id="KW-1185">Reference proteome</keyword>
<organism evidence="10 11">
    <name type="scientific">Pontibacillus yanchengensis Y32</name>
    <dbReference type="NCBI Taxonomy" id="1385514"/>
    <lineage>
        <taxon>Bacteria</taxon>
        <taxon>Bacillati</taxon>
        <taxon>Bacillota</taxon>
        <taxon>Bacilli</taxon>
        <taxon>Bacillales</taxon>
        <taxon>Bacillaceae</taxon>
        <taxon>Pontibacillus</taxon>
    </lineage>
</organism>
<evidence type="ECO:0000256" key="2">
    <source>
        <dbReference type="ARBA" id="ARBA00010692"/>
    </source>
</evidence>
<feature type="transmembrane region" description="Helical" evidence="9">
    <location>
        <begin position="158"/>
        <end position="178"/>
    </location>
</feature>
<keyword evidence="6 9" id="KW-1133">Transmembrane helix</keyword>
<keyword evidence="4 8" id="KW-1003">Cell membrane</keyword>
<dbReference type="Pfam" id="PF02632">
    <property type="entry name" value="BioY"/>
    <property type="match status" value="1"/>
</dbReference>
<keyword evidence="3 8" id="KW-0813">Transport</keyword>
<dbReference type="InterPro" id="IPR003784">
    <property type="entry name" value="BioY"/>
</dbReference>
<gene>
    <name evidence="10" type="ORF">N782_10485</name>
</gene>
<dbReference type="eggNOG" id="COG1268">
    <property type="taxonomic scope" value="Bacteria"/>
</dbReference>
<comment type="similarity">
    <text evidence="2 8">Belongs to the BioY family.</text>
</comment>
<evidence type="ECO:0000256" key="5">
    <source>
        <dbReference type="ARBA" id="ARBA00022692"/>
    </source>
</evidence>
<keyword evidence="5 9" id="KW-0812">Transmembrane</keyword>
<evidence type="ECO:0000256" key="6">
    <source>
        <dbReference type="ARBA" id="ARBA00022989"/>
    </source>
</evidence>
<feature type="transmembrane region" description="Helical" evidence="9">
    <location>
        <begin position="7"/>
        <end position="26"/>
    </location>
</feature>
<dbReference type="OrthoDB" id="9803495at2"/>
<name>A0A0A2TU55_9BACI</name>
<keyword evidence="7 8" id="KW-0472">Membrane</keyword>
<dbReference type="GO" id="GO:0005886">
    <property type="term" value="C:plasma membrane"/>
    <property type="evidence" value="ECO:0007669"/>
    <property type="project" value="UniProtKB-SubCell"/>
</dbReference>
<dbReference type="STRING" id="1385514.N782_10485"/>
<dbReference type="PANTHER" id="PTHR34295">
    <property type="entry name" value="BIOTIN TRANSPORTER BIOY"/>
    <property type="match status" value="1"/>
</dbReference>
<evidence type="ECO:0000256" key="1">
    <source>
        <dbReference type="ARBA" id="ARBA00004651"/>
    </source>
</evidence>
<dbReference type="PANTHER" id="PTHR34295:SF4">
    <property type="entry name" value="BIOTIN TRANSPORTER BIOY-RELATED"/>
    <property type="match status" value="1"/>
</dbReference>
<comment type="subcellular location">
    <subcellularLocation>
        <location evidence="1 8">Cell membrane</location>
        <topology evidence="1 8">Multi-pass membrane protein</topology>
    </subcellularLocation>
</comment>
<evidence type="ECO:0000256" key="4">
    <source>
        <dbReference type="ARBA" id="ARBA00022475"/>
    </source>
</evidence>
<evidence type="ECO:0000256" key="9">
    <source>
        <dbReference type="SAM" id="Phobius"/>
    </source>
</evidence>
<dbReference type="RefSeq" id="WP_036819105.1">
    <property type="nucleotide sequence ID" value="NZ_AVBF01000023.1"/>
</dbReference>
<evidence type="ECO:0000256" key="7">
    <source>
        <dbReference type="ARBA" id="ARBA00023136"/>
    </source>
</evidence>
<evidence type="ECO:0000256" key="8">
    <source>
        <dbReference type="PIRNR" id="PIRNR016661"/>
    </source>
</evidence>
<reference evidence="10 11" key="1">
    <citation type="journal article" date="2015" name="Stand. Genomic Sci.">
        <title>High quality draft genome sequence of the moderately halophilic bacterium Pontibacillus yanchengensis Y32(T) and comparison among Pontibacillus genomes.</title>
        <authorList>
            <person name="Huang J."/>
            <person name="Qiao Z.X."/>
            <person name="Tang J.W."/>
            <person name="Wang G."/>
        </authorList>
    </citation>
    <scope>NUCLEOTIDE SEQUENCE [LARGE SCALE GENOMIC DNA]</scope>
    <source>
        <strain evidence="10 11">Y32</strain>
    </source>
</reference>
<evidence type="ECO:0000256" key="3">
    <source>
        <dbReference type="ARBA" id="ARBA00022448"/>
    </source>
</evidence>
<comment type="caution">
    <text evidence="10">The sequence shown here is derived from an EMBL/GenBank/DDBJ whole genome shotgun (WGS) entry which is preliminary data.</text>
</comment>
<dbReference type="Proteomes" id="UP000030147">
    <property type="component" value="Unassembled WGS sequence"/>
</dbReference>
<accession>A0A0A2TU55</accession>
<dbReference type="EMBL" id="AVBF01000023">
    <property type="protein sequence ID" value="KGP72780.1"/>
    <property type="molecule type" value="Genomic_DNA"/>
</dbReference>
<proteinExistence type="inferred from homology"/>
<dbReference type="Gene3D" id="1.10.1760.20">
    <property type="match status" value="1"/>
</dbReference>
<evidence type="ECO:0000313" key="11">
    <source>
        <dbReference type="Proteomes" id="UP000030147"/>
    </source>
</evidence>
<evidence type="ECO:0000313" key="10">
    <source>
        <dbReference type="EMBL" id="KGP72780.1"/>
    </source>
</evidence>
<feature type="transmembrane region" description="Helical" evidence="9">
    <location>
        <begin position="32"/>
        <end position="50"/>
    </location>
</feature>
<feature type="transmembrane region" description="Helical" evidence="9">
    <location>
        <begin position="80"/>
        <end position="102"/>
    </location>
</feature>